<protein>
    <submittedName>
        <fullName evidence="2">Uncharacterized protein</fullName>
    </submittedName>
</protein>
<reference evidence="2" key="1">
    <citation type="submission" date="2021-01" db="EMBL/GenBank/DDBJ databases">
        <authorList>
            <person name="Corre E."/>
            <person name="Pelletier E."/>
            <person name="Niang G."/>
            <person name="Scheremetjew M."/>
            <person name="Finn R."/>
            <person name="Kale V."/>
            <person name="Holt S."/>
            <person name="Cochrane G."/>
            <person name="Meng A."/>
            <person name="Brown T."/>
            <person name="Cohen L."/>
        </authorList>
    </citation>
    <scope>NUCLEOTIDE SEQUENCE</scope>
    <source>
        <strain evidence="2">CCMP3105</strain>
    </source>
</reference>
<name>A0A7S4QC36_9DINO</name>
<feature type="coiled-coil region" evidence="1">
    <location>
        <begin position="2"/>
        <end position="29"/>
    </location>
</feature>
<evidence type="ECO:0000256" key="1">
    <source>
        <dbReference type="SAM" id="Coils"/>
    </source>
</evidence>
<dbReference type="AlphaFoldDB" id="A0A7S4QC36"/>
<keyword evidence="1" id="KW-0175">Coiled coil</keyword>
<dbReference type="EMBL" id="HBNR01026578">
    <property type="protein sequence ID" value="CAE4578920.1"/>
    <property type="molecule type" value="Transcribed_RNA"/>
</dbReference>
<sequence>MALQLERSLRALQARLREVKAAVGEARQLVRSAEEGAGRGCGHRAGRLARLARMLASPAVQLRAPGRLGEVPMELSLSEVARLFLDHVPGVQRFVCPGQPRSYSLKAIQSAYAKGFMTLAGTDRHQQLMWLMRLIVHRCSSGGSQSSGHLREVAEAFKGSEEEQAHTVERVGLQLMDAVVDFRGHLVKIVDSQKDLAVKALAAEMCARLDHGGAGDVEHFRQRFILDVGDALGLNQAHVQSARLDEAAQARFPPLTTSELLQAKARFLELFSVESVLDAFVSEVRSGPDGPAAHGSIASAFSQWAAERVLHEYSACQLEAHARAELDGELALALLETLFLGQPGCTASEASRGKEWIRAILGPSERPEEAPA</sequence>
<evidence type="ECO:0000313" key="2">
    <source>
        <dbReference type="EMBL" id="CAE4578920.1"/>
    </source>
</evidence>
<proteinExistence type="predicted"/>
<gene>
    <name evidence="2" type="ORF">AMON00008_LOCUS17974</name>
</gene>
<accession>A0A7S4QC36</accession>
<organism evidence="2">
    <name type="scientific">Alexandrium monilatum</name>
    <dbReference type="NCBI Taxonomy" id="311494"/>
    <lineage>
        <taxon>Eukaryota</taxon>
        <taxon>Sar</taxon>
        <taxon>Alveolata</taxon>
        <taxon>Dinophyceae</taxon>
        <taxon>Gonyaulacales</taxon>
        <taxon>Pyrocystaceae</taxon>
        <taxon>Alexandrium</taxon>
    </lineage>
</organism>